<dbReference type="OrthoDB" id="2345911at2759"/>
<reference evidence="1" key="1">
    <citation type="submission" date="2020-05" db="EMBL/GenBank/DDBJ databases">
        <title>Mycena genomes resolve the evolution of fungal bioluminescence.</title>
        <authorList>
            <person name="Tsai I.J."/>
        </authorList>
    </citation>
    <scope>NUCLEOTIDE SEQUENCE</scope>
    <source>
        <strain evidence="1">160909Yilan</strain>
    </source>
</reference>
<dbReference type="Proteomes" id="UP000623467">
    <property type="component" value="Unassembled WGS sequence"/>
</dbReference>
<gene>
    <name evidence="1" type="ORF">MSAN_00268100</name>
</gene>
<accession>A0A8H7DLE8</accession>
<keyword evidence="2" id="KW-1185">Reference proteome</keyword>
<comment type="caution">
    <text evidence="1">The sequence shown here is derived from an EMBL/GenBank/DDBJ whole genome shotgun (WGS) entry which is preliminary data.</text>
</comment>
<protein>
    <submittedName>
        <fullName evidence="1">Uncharacterized protein</fullName>
    </submittedName>
</protein>
<dbReference type="EMBL" id="JACAZH010000001">
    <property type="protein sequence ID" value="KAF7378415.1"/>
    <property type="molecule type" value="Genomic_DNA"/>
</dbReference>
<evidence type="ECO:0000313" key="2">
    <source>
        <dbReference type="Proteomes" id="UP000623467"/>
    </source>
</evidence>
<dbReference type="AlphaFoldDB" id="A0A8H7DLE8"/>
<organism evidence="1 2">
    <name type="scientific">Mycena sanguinolenta</name>
    <dbReference type="NCBI Taxonomy" id="230812"/>
    <lineage>
        <taxon>Eukaryota</taxon>
        <taxon>Fungi</taxon>
        <taxon>Dikarya</taxon>
        <taxon>Basidiomycota</taxon>
        <taxon>Agaricomycotina</taxon>
        <taxon>Agaricomycetes</taxon>
        <taxon>Agaricomycetidae</taxon>
        <taxon>Agaricales</taxon>
        <taxon>Marasmiineae</taxon>
        <taxon>Mycenaceae</taxon>
        <taxon>Mycena</taxon>
    </lineage>
</organism>
<proteinExistence type="predicted"/>
<sequence length="297" mass="34612">MATLGSQEKGVLGPGSVSAAFQSLVNRSIAALETINFVGQQDDYSTYLEMNRLRLRGLDSIETVLKNRSHWFFQLRSSFLDQDQLFKFDLSRLDRYILLPIDYGWVNNRDCYFISHYWRSASHPDPDGTDLRMFQQDLVSDTLWSYVWVDWTCAPQVDGDGRRTPLEQHYFEKMLQCMQMLVRDCAFEWRFPAWEPRAWILYEVAENALSHYSCTVTEDNRLFLCHVKEMVRFGVHSVLNKYKYRCTNASDMDLVTGKLEMLVILAKIFPKDFALRRTLLDYLNKPGSTVSGDWVGG</sequence>
<name>A0A8H7DLE8_9AGAR</name>
<evidence type="ECO:0000313" key="1">
    <source>
        <dbReference type="EMBL" id="KAF7378415.1"/>
    </source>
</evidence>